<keyword evidence="3" id="KW-1185">Reference proteome</keyword>
<organism evidence="2 3">
    <name type="scientific">Roseovarius mucosus</name>
    <dbReference type="NCBI Taxonomy" id="215743"/>
    <lineage>
        <taxon>Bacteria</taxon>
        <taxon>Pseudomonadati</taxon>
        <taxon>Pseudomonadota</taxon>
        <taxon>Alphaproteobacteria</taxon>
        <taxon>Rhodobacterales</taxon>
        <taxon>Roseobacteraceae</taxon>
        <taxon>Roseovarius</taxon>
    </lineage>
</organism>
<dbReference type="Proteomes" id="UP000192273">
    <property type="component" value="Chromosome"/>
</dbReference>
<dbReference type="KEGG" id="rmm:ROSMUCSMR3_02908"/>
<sequence length="1654" mass="163548">MNLFTNQVRNTRLRLMLTSASAALMVFGTGAASQTVDFTLDAGFIASASVTDRGTSIVTTQELRDNVLSSIETGALAQSSSGAVGSSSVDISANALLATARGNLADTSGQLLGDAADARIGLLTGQVAANSVTANVNSSAISAVLSTGDNATSASFVASGNQLDARSTINEARTIFADDIAANLGALLASDTTPVATATLTRGDFDARLVNVDGASSVVASSQVITGTAPTSTATANDNALSLDLRDSASTSNVTDSALAIDANQIRATLTGNAAVAGTNLSVDTDFSGTGVVLSQQQIGDGADTIALSAIADSNALSIDLSDETGSSVSVSQNVVGASASGNIARDGGGSGTFLSVEANQISTNGEEARVSFATADTLTLDGAFVAGTQQQILGSPGALTATNTDSTLAVTTADVAGSAVDLARNTLFATTTGNDAASAISLNGTRVDASAALGNQQGVDTSIGATLGNGADPSVLSATIEGTLTAASVAIDANVLLGQAEGNSARNQLSVTSDTTIAQTSPNNRAALFTTDADARGGFVLGNEQTFAGVANTVTSAVNTDLIATIGTLTAVGDISSSSVSISDNQQSSVARVNQVQNGLDLTALSLGTGTEAVSSILSSRQDVVMDNATASSVLDSEILQENYTTGVGALSISGSSLAVDGNQNRSTVSANEAENRLATSSASEIVGNLILESRANLAEPVSIRATSVLANEQSVTASSLDADAVTNATFDGNVGSGAAGIEGSSISISDNLTAAASNGNTANSVIVQSAGTESGATAALRNLQTTDVANTTADAIAQLTTEARGTATDTSFAIDNNQLFASTDGNSAQSSVLVDVTSFDGPADSIAYNAFFDAGATELGQARADFAILSDQSQTGALSATANVDAELRIRPTAGIGGFLTDSTASINNTLARANALANEADNTVSFAAAAEATDISAALASRQLSDGVITATAVTDGTTDELSLSVRRGLVDSTASIDGNVFVADAGANVATNRVSLEGLSLTGATLAADFADLGARLDLANDVVSARADASLVNLQETAATGSITAFAELDAGMSTIDFDLERSSGSISNNFVRASGQANEAENIVNVLAESQSVLTSAVANLQNNLAAIDVDSILDSTIAIATLRADGNSGLLESALTLDDNFSVALANGNTASSLLVLDSSVIDGLSIAGQSASVAIPVPALTISRAIADNAVASQQVSEGAVNATSDSRVSARVRGDIELSSVSLSGNIGQSNAIANSAINGADLQASTSASGTTAVTNQQLGTANIAASTEVDVVFRQDVELTAGGPQSIAQSALLSDANLAISSAQGNVSTNSLSVAAATVSGRSNATDLTVNDGSITGFATNRSDNILANDQSMMGGAAITSSANIVANSLLDSDDGNGTVTSVRTSSTLADSSVSISGNIADSTASANRSANSVALNSDTTLEASAGLVNTQANENSVSSAVQLTTRVGTTSLGDVTNSSVALNGNVGVARANGNDAVNRMSATSATEIAGSPAVTSAAATVSTGAQTVLNSTADFAMVSSQTNTGSVTARASTVGLPTTFEAATGGTVLNSSLSLSGNTLVADASSNRSVNQMTVSGRSPSENVSVAVANRQVASGAVTSGVDSFRVSSISGAVSGSSIRVGGNRLSASASGNTGSIGLSRD</sequence>
<feature type="chain" id="PRO_5012279138" evidence="1">
    <location>
        <begin position="23"/>
        <end position="1654"/>
    </location>
</feature>
<proteinExistence type="predicted"/>
<dbReference type="EMBL" id="CP020474">
    <property type="protein sequence ID" value="ARE84375.1"/>
    <property type="molecule type" value="Genomic_DNA"/>
</dbReference>
<gene>
    <name evidence="2" type="ORF">ROSMUCSMR3_02908</name>
</gene>
<protein>
    <submittedName>
        <fullName evidence="2">Uncharacterized protein</fullName>
    </submittedName>
</protein>
<keyword evidence="1" id="KW-0732">Signal</keyword>
<reference evidence="2 3" key="1">
    <citation type="submission" date="2017-03" db="EMBL/GenBank/DDBJ databases">
        <title>Genome Sequence of Roseovarius mucosus strain SMR3 Isolated from a culture of the Diatom Skeletonema marinoi.</title>
        <authorList>
            <person name="Topel M."/>
            <person name="Pinder M."/>
            <person name="Johansson O.N."/>
            <person name="Kourtchenko O."/>
            <person name="Godhe A."/>
            <person name="Clarke A.K."/>
        </authorList>
    </citation>
    <scope>NUCLEOTIDE SEQUENCE [LARGE SCALE GENOMIC DNA]</scope>
    <source>
        <strain evidence="2 3">SMR3</strain>
    </source>
</reference>
<evidence type="ECO:0000313" key="3">
    <source>
        <dbReference type="Proteomes" id="UP000192273"/>
    </source>
</evidence>
<name>A0A1V0RRV7_9RHOB</name>
<evidence type="ECO:0000313" key="2">
    <source>
        <dbReference type="EMBL" id="ARE84375.1"/>
    </source>
</evidence>
<feature type="signal peptide" evidence="1">
    <location>
        <begin position="1"/>
        <end position="22"/>
    </location>
</feature>
<evidence type="ECO:0000256" key="1">
    <source>
        <dbReference type="SAM" id="SignalP"/>
    </source>
</evidence>
<accession>A0A1V0RRV7</accession>